<keyword evidence="2" id="KW-1185">Reference proteome</keyword>
<organism evidence="1 2">
    <name type="scientific">Zalaria obscura</name>
    <dbReference type="NCBI Taxonomy" id="2024903"/>
    <lineage>
        <taxon>Eukaryota</taxon>
        <taxon>Fungi</taxon>
        <taxon>Dikarya</taxon>
        <taxon>Ascomycota</taxon>
        <taxon>Pezizomycotina</taxon>
        <taxon>Dothideomycetes</taxon>
        <taxon>Dothideomycetidae</taxon>
        <taxon>Dothideales</taxon>
        <taxon>Zalariaceae</taxon>
        <taxon>Zalaria</taxon>
    </lineage>
</organism>
<evidence type="ECO:0000313" key="1">
    <source>
        <dbReference type="EMBL" id="KAK8213538.1"/>
    </source>
</evidence>
<dbReference type="EMBL" id="JAMKPW020000011">
    <property type="protein sequence ID" value="KAK8213538.1"/>
    <property type="molecule type" value="Genomic_DNA"/>
</dbReference>
<proteinExistence type="predicted"/>
<evidence type="ECO:0000313" key="2">
    <source>
        <dbReference type="Proteomes" id="UP001320706"/>
    </source>
</evidence>
<accession>A0ACC3SHF4</accession>
<protein>
    <submittedName>
        <fullName evidence="1">Uncharacterized protein</fullName>
    </submittedName>
</protein>
<comment type="caution">
    <text evidence="1">The sequence shown here is derived from an EMBL/GenBank/DDBJ whole genome shotgun (WGS) entry which is preliminary data.</text>
</comment>
<gene>
    <name evidence="1" type="ORF">M8818_002840</name>
</gene>
<dbReference type="Proteomes" id="UP001320706">
    <property type="component" value="Unassembled WGS sequence"/>
</dbReference>
<reference evidence="1" key="1">
    <citation type="submission" date="2024-02" db="EMBL/GenBank/DDBJ databases">
        <title>Metagenome Assembled Genome of Zalaria obscura JY119.</title>
        <authorList>
            <person name="Vighnesh L."/>
            <person name="Jagadeeshwari U."/>
            <person name="Venkata Ramana C."/>
            <person name="Sasikala C."/>
        </authorList>
    </citation>
    <scope>NUCLEOTIDE SEQUENCE</scope>
    <source>
        <strain evidence="1">JY119</strain>
    </source>
</reference>
<name>A0ACC3SHF4_9PEZI</name>
<sequence length="515" mass="56864">MAMHPARQAYVEEVHEEDTEMTYDLSTVPVDTDYQMPSGDGENSMAASALMSQFARKRAAAAIAVPTDDARVRARLREIGEPMTLFGERPEDRRDRLRELMYVAQEGGEDVAMTEETPAADEEENQEFYTTGVEELVEARKAIAKYSLPRAKRRIQYQKVESTIPLKRHVEHRKYVKQRLGGFELFGSQVAGDRPVSMARFSPNGERIATGNWGGSIRILDVPNLEEKALLRGHTGRIGGLSWFPGSTLPGTTVSEDSVNIASGGEEGNIHLWSLTQDTPISTLSGHSGRVCRTEFHPSGRYLASASYDTTWRLWDVESTTELLLQEGHSREAFTVSYNTDGSLLASGGLDSIASIWDLRTGRRVLYFEGHIQPIYGLDWSPDGHRILTGSADGFAKCWDIRSTKETASIPAQKGGVTDLQWFKGTDGPESGALLNPDLSAEDLQPKKSGTFFVSCGLDKNVNVFSADDWALCKSLSGHSGTVLSCDVTRDAKWIVSSSQDRTVKLWARDDMEAL</sequence>